<dbReference type="Pfam" id="PF01323">
    <property type="entry name" value="DSBA"/>
    <property type="match status" value="1"/>
</dbReference>
<dbReference type="HOGENOM" id="CLU_000288_47_7_11"/>
<dbReference type="PANTHER" id="PTHR13887:SF55">
    <property type="entry name" value="SLR0313 PROTEIN"/>
    <property type="match status" value="1"/>
</dbReference>
<accession>A0A0A1DMZ0</accession>
<dbReference type="GeneID" id="96611445"/>
<dbReference type="InterPro" id="IPR001853">
    <property type="entry name" value="DSBA-like_thioredoxin_dom"/>
</dbReference>
<dbReference type="STRING" id="2045.KR76_21930"/>
<dbReference type="GO" id="GO:0016491">
    <property type="term" value="F:oxidoreductase activity"/>
    <property type="evidence" value="ECO:0007669"/>
    <property type="project" value="InterPro"/>
</dbReference>
<organism evidence="1 2">
    <name type="scientific">Nocardioides simplex</name>
    <name type="common">Arthrobacter simplex</name>
    <dbReference type="NCBI Taxonomy" id="2045"/>
    <lineage>
        <taxon>Bacteria</taxon>
        <taxon>Bacillati</taxon>
        <taxon>Actinomycetota</taxon>
        <taxon>Actinomycetes</taxon>
        <taxon>Propionibacteriales</taxon>
        <taxon>Nocardioidaceae</taxon>
        <taxon>Pimelobacter</taxon>
    </lineage>
</organism>
<keyword evidence="2" id="KW-1185">Reference proteome</keyword>
<dbReference type="SUPFAM" id="SSF52833">
    <property type="entry name" value="Thioredoxin-like"/>
    <property type="match status" value="1"/>
</dbReference>
<dbReference type="InterPro" id="IPR013766">
    <property type="entry name" value="Thioredoxin_domain"/>
</dbReference>
<evidence type="ECO:0000313" key="1">
    <source>
        <dbReference type="EMBL" id="AIY18771.1"/>
    </source>
</evidence>
<reference evidence="1 2" key="1">
    <citation type="journal article" date="2015" name="Genome Announc.">
        <title>Complete Genome Sequence of Steroid-Transforming Nocardioides simplex VKM Ac-2033D.</title>
        <authorList>
            <person name="Shtratnikova V.Y."/>
            <person name="Schelkunov M.I."/>
            <person name="Pekov Y.A."/>
            <person name="Fokina V.V."/>
            <person name="Logacheva M.D."/>
            <person name="Sokolov S.L."/>
            <person name="Bragin E.Y."/>
            <person name="Ashapkin V.V."/>
            <person name="Donova M.V."/>
        </authorList>
    </citation>
    <scope>NUCLEOTIDE SEQUENCE [LARGE SCALE GENOMIC DNA]</scope>
    <source>
        <strain evidence="1 2">VKM Ac-2033D</strain>
    </source>
</reference>
<dbReference type="RefSeq" id="WP_038681341.1">
    <property type="nucleotide sequence ID" value="NZ_BJMC01000011.1"/>
</dbReference>
<dbReference type="PROSITE" id="PS51352">
    <property type="entry name" value="THIOREDOXIN_2"/>
    <property type="match status" value="1"/>
</dbReference>
<evidence type="ECO:0000313" key="2">
    <source>
        <dbReference type="Proteomes" id="UP000030300"/>
    </source>
</evidence>
<dbReference type="KEGG" id="psim:KR76_21930"/>
<dbReference type="EMBL" id="CP009896">
    <property type="protein sequence ID" value="AIY18771.1"/>
    <property type="molecule type" value="Genomic_DNA"/>
</dbReference>
<name>A0A0A1DMZ0_NOCSI</name>
<sequence>MKPQLKATLLVAAVFVAVVAGLLVAGGSDDPADAGAGTGTGGAAADSRLVRDDSRLLGERGSSDVELVEFLDFECEACGAAYPVVEDLRERYGDRVTFVVRYFPLPGHFNADRAARAVESAARQGRFEEMYRKMYDTQAAWGEQRVPLDDLFRDYAEELGLDLARYDADYASDEVASRVRRDVDDGMALGVQGTPTFFLDGELLQPASVADFERALVDALGE</sequence>
<dbReference type="AlphaFoldDB" id="A0A0A1DMZ0"/>
<dbReference type="Gene3D" id="3.40.30.10">
    <property type="entry name" value="Glutaredoxin"/>
    <property type="match status" value="1"/>
</dbReference>
<proteinExistence type="predicted"/>
<dbReference type="Proteomes" id="UP000030300">
    <property type="component" value="Chromosome"/>
</dbReference>
<protein>
    <submittedName>
        <fullName evidence="1">DSBA oxidoreductase</fullName>
    </submittedName>
</protein>
<dbReference type="eggNOG" id="COG1651">
    <property type="taxonomic scope" value="Bacteria"/>
</dbReference>
<dbReference type="OrthoDB" id="117402at2"/>
<dbReference type="PANTHER" id="PTHR13887">
    <property type="entry name" value="GLUTATHIONE S-TRANSFERASE KAPPA"/>
    <property type="match status" value="1"/>
</dbReference>
<dbReference type="InterPro" id="IPR036249">
    <property type="entry name" value="Thioredoxin-like_sf"/>
</dbReference>
<gene>
    <name evidence="1" type="ORF">KR76_21930</name>
</gene>